<dbReference type="InterPro" id="IPR004792">
    <property type="entry name" value="BaiN-like"/>
</dbReference>
<dbReference type="PANTHER" id="PTHR42887">
    <property type="entry name" value="OS12G0638800 PROTEIN"/>
    <property type="match status" value="1"/>
</dbReference>
<evidence type="ECO:0000256" key="3">
    <source>
        <dbReference type="ARBA" id="ARBA00022827"/>
    </source>
</evidence>
<dbReference type="InterPro" id="IPR057661">
    <property type="entry name" value="RsdA/BaiN/AoA(So)_Rossmann"/>
</dbReference>
<keyword evidence="3" id="KW-0274">FAD</keyword>
<feature type="domain" description="RsdA/BaiN/AoA(So)-like insert" evidence="5">
    <location>
        <begin position="200"/>
        <end position="349"/>
    </location>
</feature>
<comment type="cofactor">
    <cofactor evidence="1">
        <name>FAD</name>
        <dbReference type="ChEBI" id="CHEBI:57692"/>
    </cofactor>
</comment>
<dbReference type="AlphaFoldDB" id="A0A3L7A682"/>
<evidence type="ECO:0000259" key="4">
    <source>
        <dbReference type="Pfam" id="PF03486"/>
    </source>
</evidence>
<dbReference type="Gene3D" id="2.40.30.10">
    <property type="entry name" value="Translation factors"/>
    <property type="match status" value="1"/>
</dbReference>
<organism evidence="6 7">
    <name type="scientific">Xanthobacter tagetidis</name>
    <dbReference type="NCBI Taxonomy" id="60216"/>
    <lineage>
        <taxon>Bacteria</taxon>
        <taxon>Pseudomonadati</taxon>
        <taxon>Pseudomonadota</taxon>
        <taxon>Alphaproteobacteria</taxon>
        <taxon>Hyphomicrobiales</taxon>
        <taxon>Xanthobacteraceae</taxon>
        <taxon>Xanthobacter</taxon>
    </lineage>
</organism>
<dbReference type="NCBIfam" id="TIGR03862">
    <property type="entry name" value="flavo_PP4765"/>
    <property type="match status" value="1"/>
</dbReference>
<dbReference type="PANTHER" id="PTHR42887:SF1">
    <property type="entry name" value="BLR3961 PROTEIN"/>
    <property type="match status" value="1"/>
</dbReference>
<keyword evidence="7" id="KW-1185">Reference proteome</keyword>
<evidence type="ECO:0000259" key="5">
    <source>
        <dbReference type="Pfam" id="PF22780"/>
    </source>
</evidence>
<reference evidence="6 7" key="1">
    <citation type="submission" date="2018-10" db="EMBL/GenBank/DDBJ databases">
        <title>Xanthobacter tagetidis genome sequencing and assembly.</title>
        <authorList>
            <person name="Maclea K.S."/>
            <person name="Goen A.E."/>
            <person name="Fatima S.A."/>
        </authorList>
    </citation>
    <scope>NUCLEOTIDE SEQUENCE [LARGE SCALE GENOMIC DNA]</scope>
    <source>
        <strain evidence="6 7">ATCC 700314</strain>
    </source>
</reference>
<evidence type="ECO:0000256" key="1">
    <source>
        <dbReference type="ARBA" id="ARBA00001974"/>
    </source>
</evidence>
<dbReference type="NCBIfam" id="TIGR00275">
    <property type="entry name" value="aminoacetone oxidase family FAD-binding enzyme"/>
    <property type="match status" value="1"/>
</dbReference>
<feature type="domain" description="RsdA/BaiN/AoA(So)-like Rossmann fold-like" evidence="4">
    <location>
        <begin position="13"/>
        <end position="401"/>
    </location>
</feature>
<gene>
    <name evidence="6" type="ORF">D9R14_17820</name>
</gene>
<dbReference type="EMBL" id="RCTF01000017">
    <property type="protein sequence ID" value="RLP74862.1"/>
    <property type="molecule type" value="Genomic_DNA"/>
</dbReference>
<proteinExistence type="predicted"/>
<protein>
    <submittedName>
        <fullName evidence="6">TIGR03862 family flavoprotein</fullName>
    </submittedName>
</protein>
<dbReference type="InterPro" id="IPR022460">
    <property type="entry name" value="Flavoprotein_PP4765"/>
</dbReference>
<dbReference type="OrthoDB" id="5288829at2"/>
<evidence type="ECO:0000313" key="6">
    <source>
        <dbReference type="EMBL" id="RLP74862.1"/>
    </source>
</evidence>
<dbReference type="InterPro" id="IPR036188">
    <property type="entry name" value="FAD/NAD-bd_sf"/>
</dbReference>
<accession>A0A3L7A682</accession>
<evidence type="ECO:0000256" key="2">
    <source>
        <dbReference type="ARBA" id="ARBA00022630"/>
    </source>
</evidence>
<dbReference type="Proteomes" id="UP000269692">
    <property type="component" value="Unassembled WGS sequence"/>
</dbReference>
<dbReference type="SUPFAM" id="SSF160996">
    <property type="entry name" value="HI0933 insert domain-like"/>
    <property type="match status" value="1"/>
</dbReference>
<dbReference type="Gene3D" id="3.50.50.60">
    <property type="entry name" value="FAD/NAD(P)-binding domain"/>
    <property type="match status" value="1"/>
</dbReference>
<sequence>MAAMVSEKDAPLVAIIGAGPAGLAAAERMAAAGLAVAVYDRMPSLARKFLMAGRGGLNLTHSEPFERLVTRYGEASEHLQAALAAFPPSALMDWAQGLGEETFVGTSGRVFPRSFKASPLLRAWLGRLAASGVTFHARHAWRGWDADGRLLFDTPDGPVTVAPAATVLALGGASWPRLGSDGSWQALLKEKGIHVTDFAPANMGIRVPWSEPYRSHFAGAPLKRIALAIDGVRVRGEAMVTQEGLEGGAVYALSKRLRRATQDGPARLLVDLRPDVETDLLAARFSAAPRKLSFSNLMRKAAGLAPPAAGLVREALGPDGPRDAAHLATLVKAVPVTVTGTSGLSRAISSAGGIAWSEVGRDYALRGRADTFVCGEMIDWEAPTGGYLLQACFSTGRAAADGVIARLTP</sequence>
<name>A0A3L7A682_9HYPH</name>
<dbReference type="SUPFAM" id="SSF51905">
    <property type="entry name" value="FAD/NAD(P)-binding domain"/>
    <property type="match status" value="1"/>
</dbReference>
<dbReference type="InterPro" id="IPR023166">
    <property type="entry name" value="BaiN-like_dom_sf"/>
</dbReference>
<dbReference type="InterPro" id="IPR055178">
    <property type="entry name" value="RsdA/BaiN/AoA(So)-like_dom"/>
</dbReference>
<dbReference type="Pfam" id="PF03486">
    <property type="entry name" value="HI0933_like"/>
    <property type="match status" value="1"/>
</dbReference>
<dbReference type="Gene3D" id="1.10.8.260">
    <property type="entry name" value="HI0933 insert domain-like"/>
    <property type="match status" value="1"/>
</dbReference>
<dbReference type="Pfam" id="PF22780">
    <property type="entry name" value="HI0933_like_1st"/>
    <property type="match status" value="1"/>
</dbReference>
<comment type="caution">
    <text evidence="6">The sequence shown here is derived from an EMBL/GenBank/DDBJ whole genome shotgun (WGS) entry which is preliminary data.</text>
</comment>
<evidence type="ECO:0000313" key="7">
    <source>
        <dbReference type="Proteomes" id="UP000269692"/>
    </source>
</evidence>
<dbReference type="PRINTS" id="PR00419">
    <property type="entry name" value="ADXRDTASE"/>
</dbReference>
<keyword evidence="2" id="KW-0285">Flavoprotein</keyword>